<proteinExistence type="predicted"/>
<dbReference type="PRINTS" id="PR00038">
    <property type="entry name" value="HTHLUXR"/>
</dbReference>
<organism evidence="5 6">
    <name type="scientific">Saccharomonospora viridis</name>
    <dbReference type="NCBI Taxonomy" id="1852"/>
    <lineage>
        <taxon>Bacteria</taxon>
        <taxon>Bacillati</taxon>
        <taxon>Actinomycetota</taxon>
        <taxon>Actinomycetes</taxon>
        <taxon>Pseudonocardiales</taxon>
        <taxon>Pseudonocardiaceae</taxon>
        <taxon>Saccharomonospora</taxon>
    </lineage>
</organism>
<reference evidence="5 6" key="1">
    <citation type="submission" date="2014-10" db="EMBL/GenBank/DDBJ databases">
        <title>Genome sequence of Micropolyspora internatus JCM3315.</title>
        <authorList>
            <person name="Shin S.-K."/>
            <person name="Yi H."/>
        </authorList>
    </citation>
    <scope>NUCLEOTIDE SEQUENCE [LARGE SCALE GENOMIC DNA]</scope>
    <source>
        <strain evidence="5 6">JCM 3315</strain>
    </source>
</reference>
<dbReference type="InterPro" id="IPR000792">
    <property type="entry name" value="Tscrpt_reg_LuxR_C"/>
</dbReference>
<evidence type="ECO:0000313" key="6">
    <source>
        <dbReference type="Proteomes" id="UP000030848"/>
    </source>
</evidence>
<dbReference type="PROSITE" id="PS50110">
    <property type="entry name" value="RESPONSE_REGULATORY"/>
    <property type="match status" value="1"/>
</dbReference>
<dbReference type="Pfam" id="PF00072">
    <property type="entry name" value="Response_reg"/>
    <property type="match status" value="1"/>
</dbReference>
<evidence type="ECO:0000259" key="4">
    <source>
        <dbReference type="PROSITE" id="PS50110"/>
    </source>
</evidence>
<dbReference type="AlphaFoldDB" id="A0A837DAS2"/>
<dbReference type="PROSITE" id="PS50043">
    <property type="entry name" value="HTH_LUXR_2"/>
    <property type="match status" value="1"/>
</dbReference>
<protein>
    <submittedName>
        <fullName evidence="5">Transcriptional regulator</fullName>
    </submittedName>
</protein>
<keyword evidence="1" id="KW-0238">DNA-binding</keyword>
<gene>
    <name evidence="5" type="ORF">MINT15_18150</name>
</gene>
<dbReference type="GO" id="GO:0006355">
    <property type="term" value="P:regulation of DNA-templated transcription"/>
    <property type="evidence" value="ECO:0007669"/>
    <property type="project" value="InterPro"/>
</dbReference>
<dbReference type="Gene3D" id="3.40.50.2300">
    <property type="match status" value="1"/>
</dbReference>
<dbReference type="InterPro" id="IPR001789">
    <property type="entry name" value="Sig_transdc_resp-reg_receiver"/>
</dbReference>
<dbReference type="Pfam" id="PF00196">
    <property type="entry name" value="GerE"/>
    <property type="match status" value="1"/>
</dbReference>
<dbReference type="SUPFAM" id="SSF46894">
    <property type="entry name" value="C-terminal effector domain of the bipartite response regulators"/>
    <property type="match status" value="1"/>
</dbReference>
<dbReference type="InterPro" id="IPR016032">
    <property type="entry name" value="Sig_transdc_resp-reg_C-effctor"/>
</dbReference>
<dbReference type="PANTHER" id="PTHR43214:SF42">
    <property type="entry name" value="TRANSCRIPTIONAL REGULATORY PROTEIN DESR"/>
    <property type="match status" value="1"/>
</dbReference>
<dbReference type="PANTHER" id="PTHR43214">
    <property type="entry name" value="TWO-COMPONENT RESPONSE REGULATOR"/>
    <property type="match status" value="1"/>
</dbReference>
<dbReference type="RefSeq" id="WP_037309744.1">
    <property type="nucleotide sequence ID" value="NZ_FOWS01000002.1"/>
</dbReference>
<dbReference type="InterPro" id="IPR011006">
    <property type="entry name" value="CheY-like_superfamily"/>
</dbReference>
<evidence type="ECO:0000313" key="5">
    <source>
        <dbReference type="EMBL" id="KHF44933.1"/>
    </source>
</evidence>
<feature type="domain" description="HTH luxR-type" evidence="3">
    <location>
        <begin position="141"/>
        <end position="206"/>
    </location>
</feature>
<dbReference type="SUPFAM" id="SSF52172">
    <property type="entry name" value="CheY-like"/>
    <property type="match status" value="1"/>
</dbReference>
<keyword evidence="2" id="KW-0597">Phosphoprotein</keyword>
<dbReference type="PROSITE" id="PS00622">
    <property type="entry name" value="HTH_LUXR_1"/>
    <property type="match status" value="1"/>
</dbReference>
<evidence type="ECO:0000256" key="1">
    <source>
        <dbReference type="ARBA" id="ARBA00023125"/>
    </source>
</evidence>
<accession>A0A837DAS2</accession>
<name>A0A837DAS2_9PSEU</name>
<dbReference type="CDD" id="cd06170">
    <property type="entry name" value="LuxR_C_like"/>
    <property type="match status" value="1"/>
</dbReference>
<evidence type="ECO:0000259" key="3">
    <source>
        <dbReference type="PROSITE" id="PS50043"/>
    </source>
</evidence>
<dbReference type="EMBL" id="JRZE01000003">
    <property type="protein sequence ID" value="KHF44933.1"/>
    <property type="molecule type" value="Genomic_DNA"/>
</dbReference>
<dbReference type="InterPro" id="IPR039420">
    <property type="entry name" value="WalR-like"/>
</dbReference>
<dbReference type="Proteomes" id="UP000030848">
    <property type="component" value="Unassembled WGS sequence"/>
</dbReference>
<dbReference type="GO" id="GO:0003677">
    <property type="term" value="F:DNA binding"/>
    <property type="evidence" value="ECO:0007669"/>
    <property type="project" value="UniProtKB-KW"/>
</dbReference>
<dbReference type="GO" id="GO:0000160">
    <property type="term" value="P:phosphorelay signal transduction system"/>
    <property type="evidence" value="ECO:0007669"/>
    <property type="project" value="InterPro"/>
</dbReference>
<evidence type="ECO:0000256" key="2">
    <source>
        <dbReference type="PROSITE-ProRule" id="PRU00169"/>
    </source>
</evidence>
<dbReference type="SMART" id="SM00448">
    <property type="entry name" value="REC"/>
    <property type="match status" value="1"/>
</dbReference>
<feature type="domain" description="Response regulatory" evidence="4">
    <location>
        <begin position="11"/>
        <end position="127"/>
    </location>
</feature>
<comment type="caution">
    <text evidence="5">The sequence shown here is derived from an EMBL/GenBank/DDBJ whole genome shotgun (WGS) entry which is preliminary data.</text>
</comment>
<sequence>MGGEVGGGGIRVVLAEDQTMVVEAFAELLNLQPDITVCATAKNGVDALAAVAEHDPDVLVADIEMPRGSGLDVAAELHRRGSRTKVLIVTTFARSGYLRRAMDAGGTGYVLKDAPIGELADALRKVHAGGTVVSAELALAAWDHSDQLTDRERELLRQVADGATNRDIARRLHLAEGTVRNYLSAAMAKLGARNRTEAAKAARERGWI</sequence>
<dbReference type="SMART" id="SM00421">
    <property type="entry name" value="HTH_LUXR"/>
    <property type="match status" value="1"/>
</dbReference>
<feature type="modified residue" description="4-aspartylphosphate" evidence="2">
    <location>
        <position position="62"/>
    </location>
</feature>
<dbReference type="OrthoDB" id="9808843at2"/>